<gene>
    <name evidence="2" type="ORF">SAMN05444405_10239</name>
</gene>
<dbReference type="RefSeq" id="WP_217653499.1">
    <property type="nucleotide sequence ID" value="NZ_FQTV01000002.1"/>
</dbReference>
<dbReference type="InterPro" id="IPR001279">
    <property type="entry name" value="Metallo-B-lactamas"/>
</dbReference>
<organism evidence="2 3">
    <name type="scientific">Bacteroides luti</name>
    <dbReference type="NCBI Taxonomy" id="1297750"/>
    <lineage>
        <taxon>Bacteria</taxon>
        <taxon>Pseudomonadati</taxon>
        <taxon>Bacteroidota</taxon>
        <taxon>Bacteroidia</taxon>
        <taxon>Bacteroidales</taxon>
        <taxon>Bacteroidaceae</taxon>
        <taxon>Bacteroides</taxon>
    </lineage>
</organism>
<proteinExistence type="predicted"/>
<accession>A0A1M4UB81</accession>
<dbReference type="InterPro" id="IPR036866">
    <property type="entry name" value="RibonucZ/Hydroxyglut_hydro"/>
</dbReference>
<name>A0A1M4UB81_9BACE</name>
<dbReference type="Pfam" id="PF12706">
    <property type="entry name" value="Lactamase_B_2"/>
    <property type="match status" value="1"/>
</dbReference>
<evidence type="ECO:0000313" key="2">
    <source>
        <dbReference type="EMBL" id="SHE53823.1"/>
    </source>
</evidence>
<feature type="domain" description="Metallo-beta-lactamase" evidence="1">
    <location>
        <begin position="120"/>
        <end position="314"/>
    </location>
</feature>
<dbReference type="AlphaFoldDB" id="A0A1M4UB81"/>
<dbReference type="GO" id="GO:0008270">
    <property type="term" value="F:zinc ion binding"/>
    <property type="evidence" value="ECO:0007669"/>
    <property type="project" value="InterPro"/>
</dbReference>
<dbReference type="Gene3D" id="3.60.15.10">
    <property type="entry name" value="Ribonuclease Z/Hydroxyacylglutathione hydrolase-like"/>
    <property type="match status" value="1"/>
</dbReference>
<protein>
    <submittedName>
        <fullName evidence="2">L-ascorbate metabolism protein UlaG, beta-lactamase superfamily</fullName>
    </submittedName>
</protein>
<dbReference type="PIRSF" id="PIRSF038896">
    <property type="entry name" value="NAPE-PLD"/>
    <property type="match status" value="1"/>
</dbReference>
<dbReference type="Proteomes" id="UP000184509">
    <property type="component" value="Unassembled WGS sequence"/>
</dbReference>
<evidence type="ECO:0000259" key="1">
    <source>
        <dbReference type="Pfam" id="PF12706"/>
    </source>
</evidence>
<sequence length="369" mass="42613">MKRIMYISFTTLFFLSLVSYIVLGRTNFGKLPKGERLERIKQSPNYRNGEFQNQSVTPTFTGQDSQLTAIYKFLFGKKERVTPLDSIPVIKTNLASLDPQKDVLVWLGHSSYFIQIDGKRILVDPVLDDHASPFSWMIKAFKGSDAYKAENIPDIDYLFITHDHWDHLDYETVIKIKPHVKKVICGLGVGSYFEYWGYNPASITELDWYEHTDLDKNWIATATPARHFSGRGLKRNKTLWASFVLQTPSMKIFIGGDGGYDKHFKEIGNKFGPIDLAILEQGQYDQRWKYIHLLPEQVFQVALDLKAKSLLPVHNSKFALAAHQWDEPLNKQVKDANHYKIPVLTPMIGEPVNLKETTQQFSQWWKKLK</sequence>
<dbReference type="STRING" id="1297750.SAMN05444405_10239"/>
<dbReference type="PANTHER" id="PTHR15032">
    <property type="entry name" value="N-ACYL-PHOSPHATIDYLETHANOLAMINE-HYDROLYZING PHOSPHOLIPASE D"/>
    <property type="match status" value="1"/>
</dbReference>
<keyword evidence="3" id="KW-1185">Reference proteome</keyword>
<dbReference type="InterPro" id="IPR024884">
    <property type="entry name" value="NAPE-PLD"/>
</dbReference>
<dbReference type="SUPFAM" id="SSF56281">
    <property type="entry name" value="Metallo-hydrolase/oxidoreductase"/>
    <property type="match status" value="1"/>
</dbReference>
<dbReference type="PANTHER" id="PTHR15032:SF4">
    <property type="entry name" value="N-ACYL-PHOSPHATIDYLETHANOLAMINE-HYDROLYZING PHOSPHOLIPASE D"/>
    <property type="match status" value="1"/>
</dbReference>
<evidence type="ECO:0000313" key="3">
    <source>
        <dbReference type="Proteomes" id="UP000184509"/>
    </source>
</evidence>
<dbReference type="GO" id="GO:0005737">
    <property type="term" value="C:cytoplasm"/>
    <property type="evidence" value="ECO:0007669"/>
    <property type="project" value="TreeGrafter"/>
</dbReference>
<dbReference type="EMBL" id="FQTV01000002">
    <property type="protein sequence ID" value="SHE53823.1"/>
    <property type="molecule type" value="Genomic_DNA"/>
</dbReference>
<reference evidence="2 3" key="1">
    <citation type="submission" date="2016-11" db="EMBL/GenBank/DDBJ databases">
        <authorList>
            <person name="Jaros S."/>
            <person name="Januszkiewicz K."/>
            <person name="Wedrychowicz H."/>
        </authorList>
    </citation>
    <scope>NUCLEOTIDE SEQUENCE [LARGE SCALE GENOMIC DNA]</scope>
    <source>
        <strain evidence="2 3">DSM 26991</strain>
    </source>
</reference>
<dbReference type="GO" id="GO:0070290">
    <property type="term" value="F:N-acylphosphatidylethanolamine-specific phospholipase D activity"/>
    <property type="evidence" value="ECO:0007669"/>
    <property type="project" value="InterPro"/>
</dbReference>